<evidence type="ECO:0000313" key="1">
    <source>
        <dbReference type="EMBL" id="CAE0432635.1"/>
    </source>
</evidence>
<dbReference type="AlphaFoldDB" id="A0A7S3LLP8"/>
<protein>
    <submittedName>
        <fullName evidence="1">Uncharacterized protein</fullName>
    </submittedName>
</protein>
<reference evidence="1" key="1">
    <citation type="submission" date="2021-01" db="EMBL/GenBank/DDBJ databases">
        <authorList>
            <person name="Corre E."/>
            <person name="Pelletier E."/>
            <person name="Niang G."/>
            <person name="Scheremetjew M."/>
            <person name="Finn R."/>
            <person name="Kale V."/>
            <person name="Holt S."/>
            <person name="Cochrane G."/>
            <person name="Meng A."/>
            <person name="Brown T."/>
            <person name="Cohen L."/>
        </authorList>
    </citation>
    <scope>NUCLEOTIDE SEQUENCE</scope>
    <source>
        <strain evidence="1">GSBS06</strain>
    </source>
</reference>
<sequence>MFLHILQVAAGYWQSKVPFFRVNRHITQFGPTQQLSREQDPFLEIRDGAKRDENPYGGVGKDEDSVKLRKLHPWRRGTIASIGGKHFVVVIRPNKQMGINRHDAPLGFINEYDMQNVFDNLYQYNDIIDKPQGGAGPDQVRLVKEGLDYIMREFPKTDFILGCKRVSKPTYVPAP</sequence>
<name>A0A7S3LLP8_9STRA</name>
<dbReference type="EMBL" id="HBIN01004217">
    <property type="protein sequence ID" value="CAE0432635.1"/>
    <property type="molecule type" value="Transcribed_RNA"/>
</dbReference>
<accession>A0A7S3LLP8</accession>
<proteinExistence type="predicted"/>
<gene>
    <name evidence="1" type="ORF">ASTO00021_LOCUS2953</name>
</gene>
<organism evidence="1">
    <name type="scientific">Aplanochytrium stocchinoi</name>
    <dbReference type="NCBI Taxonomy" id="215587"/>
    <lineage>
        <taxon>Eukaryota</taxon>
        <taxon>Sar</taxon>
        <taxon>Stramenopiles</taxon>
        <taxon>Bigyra</taxon>
        <taxon>Labyrinthulomycetes</taxon>
        <taxon>Thraustochytrida</taxon>
        <taxon>Thraustochytriidae</taxon>
        <taxon>Aplanochytrium</taxon>
    </lineage>
</organism>